<dbReference type="InterPro" id="IPR025263">
    <property type="entry name" value="YhdP_central"/>
</dbReference>
<proteinExistence type="predicted"/>
<dbReference type="EMBL" id="UOEC01000088">
    <property type="protein sequence ID" value="VAV91245.1"/>
    <property type="molecule type" value="Genomic_DNA"/>
</dbReference>
<name>A0A3B0S7Q9_9ZZZZ</name>
<dbReference type="AlphaFoldDB" id="A0A3B0S7Q9"/>
<protein>
    <recommendedName>
        <fullName evidence="1">YhdP central domain-containing protein</fullName>
    </recommendedName>
</protein>
<organism evidence="2">
    <name type="scientific">hydrothermal vent metagenome</name>
    <dbReference type="NCBI Taxonomy" id="652676"/>
    <lineage>
        <taxon>unclassified sequences</taxon>
        <taxon>metagenomes</taxon>
        <taxon>ecological metagenomes</taxon>
    </lineage>
</organism>
<evidence type="ECO:0000259" key="1">
    <source>
        <dbReference type="Pfam" id="PF13116"/>
    </source>
</evidence>
<feature type="domain" description="YhdP central" evidence="1">
    <location>
        <begin position="387"/>
        <end position="890"/>
    </location>
</feature>
<evidence type="ECO:0000313" key="2">
    <source>
        <dbReference type="EMBL" id="VAV91245.1"/>
    </source>
</evidence>
<accession>A0A3B0S7Q9</accession>
<sequence length="1159" mass="123552">MGRRIRNFALASFAVVLLAVFVIAAAFLWRLSEGPVSLAFLKDTVEQRINASLPEVEISIENVVIERDASTGQPHLRLQDIRFKNADGRLIAQAPRAAIQIKGWSLLTGEVVPQALELIGARLLIQRRVDGSIGLGFGTSAKALDFEGSVNHLPGNKAEGPDLFEGVELLTTQAANLLDYLDGSGKKDGEEATGLEKINSVRITKTAITLYDEANGAIWFSPDASLVFQRAPYGFALFVDGNIAGRNQPWRMELTAHYRNDTQTFKVSSRVFDVIPAEIARDVFALSQLAQVQIPLSGHVEAEFTRTGKMTRASAEFSAAAGRVGFPGYISEPIIIDEGSLRLDFDPDTGDIVIGDSAIFIGGSTAQLSGRLKPVRNEKGRLSAVGIVLNAKNVAIDTAGTVKDPVMFNSVKFDGLASIEKATLVVNDLILMSGSAGIRVRGQFIGGKEAAGVFLAGTIRDLPAATIKKMWPPVVAKGARAWIAENVISGRMSQGTFRVAIPAETIVAASRDVPIPDEMVDFKFSLTDVTSRYFEELPVLRGASGTGVLTGNTFVLDVKTGSVQLPNKKIIKLQSARMTSKDLAKPITPSTITVKTSGDAKSLLALIDHKPLNLLDGTGIKIERISGDASVTVNLELPLSLKMREDEITVNATARWQNGTFKNAIEGANITKGDFNISVTAAEIVAKGKAIVNGLPSEVEWTQPFTKNKSTSAKLVLKTAVTEKKRTELGFDLSRFVRGSVALKVIAETTSGDVTSAKIEADLSKAILVLSEIDWVHPAGKKTRARFDLTTSNGVKKISNLIVTGGNMKITGSISLNKDGSLRKAVFPQFRLDRSNDMSLTAEKKGQSISIIVKGRSFDARKLINQAFSSRQPAGGNAAQNQANVAIKINVANVIANRGEVIRNVKGEIFAINGNVQRANVRGQFIGGAPVSLQIAPNQAKGRNLQFTSRNAGAALRATNLYSKIAGGSLTLQANLAAAPKTGIEKGLLVLRNFVVRNESALDTIGSTTREKAKLGPRRNGQKFKKLKLPFSTDQQFVNIGDALVRGSDLGASANGRIRKSDGAMDVAGTIIPAYAINSAVSGVPLLGTILTGGKGQGVFGLTYALQGTMNKPKFIVNPVSALAPGFLRSLFAIGGGGNIGSDGTGTKKVRKLKDDNDR</sequence>
<reference evidence="2" key="1">
    <citation type="submission" date="2018-06" db="EMBL/GenBank/DDBJ databases">
        <authorList>
            <person name="Zhirakovskaya E."/>
        </authorList>
    </citation>
    <scope>NUCLEOTIDE SEQUENCE</scope>
</reference>
<gene>
    <name evidence="2" type="ORF">MNBD_ALPHA08-381</name>
</gene>
<dbReference type="Pfam" id="PF13116">
    <property type="entry name" value="YhdP"/>
    <property type="match status" value="1"/>
</dbReference>